<protein>
    <recommendedName>
        <fullName evidence="4">BZIP domain-containing protein</fullName>
    </recommendedName>
</protein>
<dbReference type="EMBL" id="JADGJH010000433">
    <property type="protein sequence ID" value="KAJ3129187.1"/>
    <property type="molecule type" value="Genomic_DNA"/>
</dbReference>
<feature type="region of interest" description="Disordered" evidence="1">
    <location>
        <begin position="1"/>
        <end position="32"/>
    </location>
</feature>
<accession>A0AAD5XEH6</accession>
<evidence type="ECO:0000256" key="1">
    <source>
        <dbReference type="SAM" id="MobiDB-lite"/>
    </source>
</evidence>
<organism evidence="2 3">
    <name type="scientific">Physocladia obscura</name>
    <dbReference type="NCBI Taxonomy" id="109957"/>
    <lineage>
        <taxon>Eukaryota</taxon>
        <taxon>Fungi</taxon>
        <taxon>Fungi incertae sedis</taxon>
        <taxon>Chytridiomycota</taxon>
        <taxon>Chytridiomycota incertae sedis</taxon>
        <taxon>Chytridiomycetes</taxon>
        <taxon>Chytridiales</taxon>
        <taxon>Chytriomycetaceae</taxon>
        <taxon>Physocladia</taxon>
    </lineage>
</organism>
<feature type="compositionally biased region" description="Basic and acidic residues" evidence="1">
    <location>
        <begin position="16"/>
        <end position="32"/>
    </location>
</feature>
<dbReference type="CDD" id="cd14688">
    <property type="entry name" value="bZIP_YAP"/>
    <property type="match status" value="1"/>
</dbReference>
<evidence type="ECO:0000313" key="2">
    <source>
        <dbReference type="EMBL" id="KAJ3129187.1"/>
    </source>
</evidence>
<proteinExistence type="predicted"/>
<evidence type="ECO:0008006" key="4">
    <source>
        <dbReference type="Google" id="ProtNLM"/>
    </source>
</evidence>
<keyword evidence="3" id="KW-1185">Reference proteome</keyword>
<gene>
    <name evidence="2" type="ORF">HK100_008770</name>
</gene>
<comment type="caution">
    <text evidence="2">The sequence shown here is derived from an EMBL/GenBank/DDBJ whole genome shotgun (WGS) entry which is preliminary data.</text>
</comment>
<evidence type="ECO:0000313" key="3">
    <source>
        <dbReference type="Proteomes" id="UP001211907"/>
    </source>
</evidence>
<name>A0AAD5XEH6_9FUNG</name>
<dbReference type="Proteomes" id="UP001211907">
    <property type="component" value="Unassembled WGS sequence"/>
</dbReference>
<reference evidence="2" key="1">
    <citation type="submission" date="2020-05" db="EMBL/GenBank/DDBJ databases">
        <title>Phylogenomic resolution of chytrid fungi.</title>
        <authorList>
            <person name="Stajich J.E."/>
            <person name="Amses K."/>
            <person name="Simmons R."/>
            <person name="Seto K."/>
            <person name="Myers J."/>
            <person name="Bonds A."/>
            <person name="Quandt C.A."/>
            <person name="Barry K."/>
            <person name="Liu P."/>
            <person name="Grigoriev I."/>
            <person name="Longcore J.E."/>
            <person name="James T.Y."/>
        </authorList>
    </citation>
    <scope>NUCLEOTIDE SEQUENCE</scope>
    <source>
        <strain evidence="2">JEL0513</strain>
    </source>
</reference>
<dbReference type="AlphaFoldDB" id="A0AAD5XEH6"/>
<sequence length="568" mass="65448">MKRGRPKLNLLPQAAAEHHARQNRKHQTDFRRRKDARIAELEARVTELAALWVLSNSSSNPGSTYSSTSASSLLLPNILHERVSQLEDAIHCRLLENKELRQSFSMQTACFVSMRELDLTSPLQFSSALPTSLSSGLESLNFVNFQIMQQIIAPNPRPLPNPLLFVNMPLAQKLSMLRIELGAFSYLNEYVGILIEELVTVHLGNYSQNELLFDFLSRKYLLLDRCRNDDQKKVLHILDGLRIEYEYVPAERDIGLDFNARIDARMEREPFVYFSNALKLLQSVKRNNAKHLVNKMHILYAVAATSVNETLKQNAVAQNLRVKHDILNICSQEDRICAVDIIEYSRKLDSIRYNYLNVSFSTPAPIKNISHQAVKLICDGSLMEDFNKLRAQLNSVPSLTAYSNDFIEQLCKLSIEPTICVDLQTLATRLEEFIKLKFTIFSKCKNSDEDLKKVIRIIDDSRVEEKFFYAIDWPNFNIPISHEKVNDSSYASLLTGIKSLTHHDTDFLVKQLFAWYLEFNPSSVDVVNQMILAQLYWAKRQILNLCSRQDRYKVLELLESQREFAVRH</sequence>